<proteinExistence type="predicted"/>
<feature type="compositionally biased region" description="Acidic residues" evidence="1">
    <location>
        <begin position="138"/>
        <end position="151"/>
    </location>
</feature>
<keyword evidence="2" id="KW-0812">Transmembrane</keyword>
<accession>A0A6J6BDH0</accession>
<feature type="compositionally biased region" description="Basic and acidic residues" evidence="1">
    <location>
        <begin position="124"/>
        <end position="137"/>
    </location>
</feature>
<protein>
    <submittedName>
        <fullName evidence="3">Unannotated protein</fullName>
    </submittedName>
</protein>
<feature type="compositionally biased region" description="Low complexity" evidence="1">
    <location>
        <begin position="61"/>
        <end position="73"/>
    </location>
</feature>
<keyword evidence="2" id="KW-1133">Transmembrane helix</keyword>
<feature type="region of interest" description="Disordered" evidence="1">
    <location>
        <begin position="52"/>
        <end position="151"/>
    </location>
</feature>
<dbReference type="AlphaFoldDB" id="A0A6J6BDH0"/>
<feature type="transmembrane region" description="Helical" evidence="2">
    <location>
        <begin position="28"/>
        <end position="47"/>
    </location>
</feature>
<name>A0A6J6BDH0_9ZZZZ</name>
<organism evidence="3">
    <name type="scientific">freshwater metagenome</name>
    <dbReference type="NCBI Taxonomy" id="449393"/>
    <lineage>
        <taxon>unclassified sequences</taxon>
        <taxon>metagenomes</taxon>
        <taxon>ecological metagenomes</taxon>
    </lineage>
</organism>
<sequence length="151" mass="15494">MAPEQKPEWFTLAEADNAASPRKISKSLPILALVVAGAIIGVGAVVAQTQEEPQANATETVSSVASPSDSPAPITSAANESVAPAKTTVVSANTQSSAPKADPVAPKNPTTSSIQNPLNNKPTGGEHEGREGHNGNEHEDDGEYEGDEDDD</sequence>
<dbReference type="EMBL" id="CAEZSI010000041">
    <property type="protein sequence ID" value="CAB4537011.1"/>
    <property type="molecule type" value="Genomic_DNA"/>
</dbReference>
<feature type="compositionally biased region" description="Polar residues" evidence="1">
    <location>
        <begin position="88"/>
        <end position="98"/>
    </location>
</feature>
<gene>
    <name evidence="3" type="ORF">UFOPK1412_00445</name>
</gene>
<reference evidence="3" key="1">
    <citation type="submission" date="2020-05" db="EMBL/GenBank/DDBJ databases">
        <authorList>
            <person name="Chiriac C."/>
            <person name="Salcher M."/>
            <person name="Ghai R."/>
            <person name="Kavagutti S V."/>
        </authorList>
    </citation>
    <scope>NUCLEOTIDE SEQUENCE</scope>
</reference>
<keyword evidence="2" id="KW-0472">Membrane</keyword>
<evidence type="ECO:0000256" key="1">
    <source>
        <dbReference type="SAM" id="MobiDB-lite"/>
    </source>
</evidence>
<evidence type="ECO:0000256" key="2">
    <source>
        <dbReference type="SAM" id="Phobius"/>
    </source>
</evidence>
<feature type="compositionally biased region" description="Polar residues" evidence="1">
    <location>
        <begin position="108"/>
        <end position="122"/>
    </location>
</feature>
<evidence type="ECO:0000313" key="3">
    <source>
        <dbReference type="EMBL" id="CAB4537011.1"/>
    </source>
</evidence>